<name>A0ABN2KAX8_9MICO</name>
<comment type="caution">
    <text evidence="2">The sequence shown here is derived from an EMBL/GenBank/DDBJ whole genome shotgun (WGS) entry which is preliminary data.</text>
</comment>
<keyword evidence="3" id="KW-1185">Reference proteome</keyword>
<evidence type="ECO:0000313" key="2">
    <source>
        <dbReference type="EMBL" id="GAA1752070.1"/>
    </source>
</evidence>
<keyword evidence="1" id="KW-0472">Membrane</keyword>
<reference evidence="2 3" key="1">
    <citation type="journal article" date="2019" name="Int. J. Syst. Evol. Microbiol.">
        <title>The Global Catalogue of Microorganisms (GCM) 10K type strain sequencing project: providing services to taxonomists for standard genome sequencing and annotation.</title>
        <authorList>
            <consortium name="The Broad Institute Genomics Platform"/>
            <consortium name="The Broad Institute Genome Sequencing Center for Infectious Disease"/>
            <person name="Wu L."/>
            <person name="Ma J."/>
        </authorList>
    </citation>
    <scope>NUCLEOTIDE SEQUENCE [LARGE SCALE GENOMIC DNA]</scope>
    <source>
        <strain evidence="2 3">JCM 14319</strain>
    </source>
</reference>
<feature type="transmembrane region" description="Helical" evidence="1">
    <location>
        <begin position="150"/>
        <end position="170"/>
    </location>
</feature>
<gene>
    <name evidence="2" type="ORF">GCM10009747_07000</name>
</gene>
<protein>
    <recommendedName>
        <fullName evidence="4">DUF4386 family protein</fullName>
    </recommendedName>
</protein>
<keyword evidence="1" id="KW-1133">Transmembrane helix</keyword>
<feature type="transmembrane region" description="Helical" evidence="1">
    <location>
        <begin position="202"/>
        <end position="223"/>
    </location>
</feature>
<accession>A0ABN2KAX8</accession>
<feature type="transmembrane region" description="Helical" evidence="1">
    <location>
        <begin position="99"/>
        <end position="122"/>
    </location>
</feature>
<feature type="transmembrane region" description="Helical" evidence="1">
    <location>
        <begin position="66"/>
        <end position="92"/>
    </location>
</feature>
<dbReference type="EMBL" id="BAAANH010000001">
    <property type="protein sequence ID" value="GAA1752070.1"/>
    <property type="molecule type" value="Genomic_DNA"/>
</dbReference>
<sequence>MSTETLTSRPDAPAGPANRAHRALAIAGGVALVAGPAMFFAGLATSPVQFGEDKASYIESLARDPMLTQISAVLLHYGNLLMGAGVLALPWLVRGVRGAIPTVIGALLASVALLGNSGSLFADWMHLELGRTLDLDEAAAISDAVLGHPMFQLSFGIAPLIAVGLITASIGLVRAGVIGWWSIPAVVLGQAGLLFLPYSVPILPALGTTPMLAVLVVAGFRVFGRLRAGSLAA</sequence>
<organism evidence="2 3">
    <name type="scientific">Agromyces humatus</name>
    <dbReference type="NCBI Taxonomy" id="279573"/>
    <lineage>
        <taxon>Bacteria</taxon>
        <taxon>Bacillati</taxon>
        <taxon>Actinomycetota</taxon>
        <taxon>Actinomycetes</taxon>
        <taxon>Micrococcales</taxon>
        <taxon>Microbacteriaceae</taxon>
        <taxon>Agromyces</taxon>
    </lineage>
</organism>
<keyword evidence="1" id="KW-0812">Transmembrane</keyword>
<feature type="transmembrane region" description="Helical" evidence="1">
    <location>
        <begin position="23"/>
        <end position="46"/>
    </location>
</feature>
<feature type="transmembrane region" description="Helical" evidence="1">
    <location>
        <begin position="177"/>
        <end position="196"/>
    </location>
</feature>
<dbReference type="Proteomes" id="UP001500506">
    <property type="component" value="Unassembled WGS sequence"/>
</dbReference>
<evidence type="ECO:0000256" key="1">
    <source>
        <dbReference type="SAM" id="Phobius"/>
    </source>
</evidence>
<proteinExistence type="predicted"/>
<evidence type="ECO:0008006" key="4">
    <source>
        <dbReference type="Google" id="ProtNLM"/>
    </source>
</evidence>
<dbReference type="RefSeq" id="WP_232498429.1">
    <property type="nucleotide sequence ID" value="NZ_BAAANH010000001.1"/>
</dbReference>
<evidence type="ECO:0000313" key="3">
    <source>
        <dbReference type="Proteomes" id="UP001500506"/>
    </source>
</evidence>